<name>A0A2H0B6C3_9BACT</name>
<comment type="subunit">
    <text evidence="6">Part of the 30S ribosomal subunit. Contacts proteins S9 and S11.</text>
</comment>
<evidence type="ECO:0000256" key="2">
    <source>
        <dbReference type="ARBA" id="ARBA00022730"/>
    </source>
</evidence>
<dbReference type="HAMAP" id="MF_00480_B">
    <property type="entry name" value="Ribosomal_uS7_B"/>
    <property type="match status" value="1"/>
</dbReference>
<keyword evidence="2 6" id="KW-0699">rRNA-binding</keyword>
<keyword evidence="4 6" id="KW-0689">Ribosomal protein</keyword>
<keyword evidence="6" id="KW-0820">tRNA-binding</keyword>
<sequence length="160" mass="18407">MARSGRTKKRVINPDPIYNSRLLSKLVNRCMKDGKKSVATKQVYDAMKIMSEKLKKDDILDVVRQALDNIKPLVEVRSRRIGGAAYQVPMPVKGDRRETLAIRWLITCARLRPNKEFRSFAEKLAAEMMDALHNQGLSVKKRDDTHRAAEANKAFAHFRW</sequence>
<organism evidence="8 9">
    <name type="scientific">Candidatus Beckwithbacteria bacterium CG23_combo_of_CG06-09_8_20_14_all_34_8</name>
    <dbReference type="NCBI Taxonomy" id="1974497"/>
    <lineage>
        <taxon>Bacteria</taxon>
        <taxon>Candidatus Beckwithiibacteriota</taxon>
    </lineage>
</organism>
<protein>
    <recommendedName>
        <fullName evidence="6">Small ribosomal subunit protein uS7</fullName>
    </recommendedName>
</protein>
<proteinExistence type="inferred from homology"/>
<feature type="domain" description="Small ribosomal subunit protein uS7" evidence="7">
    <location>
        <begin position="3"/>
        <end position="153"/>
    </location>
</feature>
<reference evidence="8 9" key="1">
    <citation type="submission" date="2017-09" db="EMBL/GenBank/DDBJ databases">
        <title>Depth-based differentiation of microbial function through sediment-hosted aquifers and enrichment of novel symbionts in the deep terrestrial subsurface.</title>
        <authorList>
            <person name="Probst A.J."/>
            <person name="Ladd B."/>
            <person name="Jarett J.K."/>
            <person name="Geller-Mcgrath D.E."/>
            <person name="Sieber C.M."/>
            <person name="Emerson J.B."/>
            <person name="Anantharaman K."/>
            <person name="Thomas B.C."/>
            <person name="Malmstrom R."/>
            <person name="Stieglmeier M."/>
            <person name="Klingl A."/>
            <person name="Woyke T."/>
            <person name="Ryan C.M."/>
            <person name="Banfield J.F."/>
        </authorList>
    </citation>
    <scope>NUCLEOTIDE SEQUENCE [LARGE SCALE GENOMIC DNA]</scope>
    <source>
        <strain evidence="8">CG23_combo_of_CG06-09_8_20_14_all_34_8</strain>
    </source>
</reference>
<dbReference type="GO" id="GO:0006412">
    <property type="term" value="P:translation"/>
    <property type="evidence" value="ECO:0007669"/>
    <property type="project" value="UniProtKB-UniRule"/>
</dbReference>
<comment type="caution">
    <text evidence="8">The sequence shown here is derived from an EMBL/GenBank/DDBJ whole genome shotgun (WGS) entry which is preliminary data.</text>
</comment>
<keyword evidence="5 6" id="KW-0687">Ribonucleoprotein</keyword>
<accession>A0A2H0B6C3</accession>
<dbReference type="EMBL" id="PCSR01000048">
    <property type="protein sequence ID" value="PIP53233.1"/>
    <property type="molecule type" value="Genomic_DNA"/>
</dbReference>
<dbReference type="GO" id="GO:0015935">
    <property type="term" value="C:small ribosomal subunit"/>
    <property type="evidence" value="ECO:0007669"/>
    <property type="project" value="InterPro"/>
</dbReference>
<comment type="function">
    <text evidence="6">One of the primary rRNA binding proteins, it binds directly to 16S rRNA where it nucleates assembly of the head domain of the 30S subunit. Is located at the subunit interface close to the decoding center, probably blocks exit of the E-site tRNA.</text>
</comment>
<dbReference type="Pfam" id="PF00177">
    <property type="entry name" value="Ribosomal_S7"/>
    <property type="match status" value="1"/>
</dbReference>
<dbReference type="CDD" id="cd14869">
    <property type="entry name" value="uS7_Bacteria"/>
    <property type="match status" value="1"/>
</dbReference>
<evidence type="ECO:0000256" key="6">
    <source>
        <dbReference type="HAMAP-Rule" id="MF_00480"/>
    </source>
</evidence>
<comment type="similarity">
    <text evidence="1 6">Belongs to the universal ribosomal protein uS7 family.</text>
</comment>
<evidence type="ECO:0000256" key="4">
    <source>
        <dbReference type="ARBA" id="ARBA00022980"/>
    </source>
</evidence>
<dbReference type="InterPro" id="IPR036823">
    <property type="entry name" value="Ribosomal_uS7_dom_sf"/>
</dbReference>
<dbReference type="InterPro" id="IPR005717">
    <property type="entry name" value="Ribosomal_uS7_bac/org-type"/>
</dbReference>
<evidence type="ECO:0000256" key="3">
    <source>
        <dbReference type="ARBA" id="ARBA00022884"/>
    </source>
</evidence>
<keyword evidence="3 6" id="KW-0694">RNA-binding</keyword>
<dbReference type="AlphaFoldDB" id="A0A2H0B6C3"/>
<dbReference type="NCBIfam" id="TIGR01029">
    <property type="entry name" value="rpsG_bact"/>
    <property type="match status" value="1"/>
</dbReference>
<evidence type="ECO:0000256" key="5">
    <source>
        <dbReference type="ARBA" id="ARBA00023274"/>
    </source>
</evidence>
<dbReference type="GO" id="GO:0019843">
    <property type="term" value="F:rRNA binding"/>
    <property type="evidence" value="ECO:0007669"/>
    <property type="project" value="UniProtKB-UniRule"/>
</dbReference>
<evidence type="ECO:0000313" key="9">
    <source>
        <dbReference type="Proteomes" id="UP000229459"/>
    </source>
</evidence>
<dbReference type="FunFam" id="1.10.455.10:FF:000001">
    <property type="entry name" value="30S ribosomal protein S7"/>
    <property type="match status" value="1"/>
</dbReference>
<dbReference type="Gene3D" id="1.10.455.10">
    <property type="entry name" value="Ribosomal protein S7 domain"/>
    <property type="match status" value="1"/>
</dbReference>
<dbReference type="PANTHER" id="PTHR11205">
    <property type="entry name" value="RIBOSOMAL PROTEIN S7"/>
    <property type="match status" value="1"/>
</dbReference>
<dbReference type="GO" id="GO:0000049">
    <property type="term" value="F:tRNA binding"/>
    <property type="evidence" value="ECO:0007669"/>
    <property type="project" value="UniProtKB-UniRule"/>
</dbReference>
<dbReference type="InterPro" id="IPR000235">
    <property type="entry name" value="Ribosomal_uS7"/>
</dbReference>
<dbReference type="SUPFAM" id="SSF47973">
    <property type="entry name" value="Ribosomal protein S7"/>
    <property type="match status" value="1"/>
</dbReference>
<dbReference type="Proteomes" id="UP000229459">
    <property type="component" value="Unassembled WGS sequence"/>
</dbReference>
<dbReference type="InterPro" id="IPR023798">
    <property type="entry name" value="Ribosomal_uS7_dom"/>
</dbReference>
<evidence type="ECO:0000259" key="7">
    <source>
        <dbReference type="Pfam" id="PF00177"/>
    </source>
</evidence>
<evidence type="ECO:0000313" key="8">
    <source>
        <dbReference type="EMBL" id="PIP53233.1"/>
    </source>
</evidence>
<gene>
    <name evidence="6" type="primary">rpsG</name>
    <name evidence="8" type="ORF">COX08_02135</name>
</gene>
<dbReference type="PIRSF" id="PIRSF002122">
    <property type="entry name" value="RPS7p_RPS7a_RPS5e_RPS7o"/>
    <property type="match status" value="1"/>
</dbReference>
<dbReference type="GO" id="GO:0003735">
    <property type="term" value="F:structural constituent of ribosome"/>
    <property type="evidence" value="ECO:0007669"/>
    <property type="project" value="InterPro"/>
</dbReference>
<evidence type="ECO:0000256" key="1">
    <source>
        <dbReference type="ARBA" id="ARBA00007151"/>
    </source>
</evidence>